<dbReference type="Proteomes" id="UP000193920">
    <property type="component" value="Unassembled WGS sequence"/>
</dbReference>
<accession>A0A1Y2FKR4</accession>
<dbReference type="STRING" id="1754190.A0A1Y2FKR4"/>
<feature type="signal peptide" evidence="1">
    <location>
        <begin position="1"/>
        <end position="19"/>
    </location>
</feature>
<sequence length="644" mass="71984">MKFNLFIKTIFMFLTAVNAAVINSNEEIKKKDLKVSVIDKTISLSRVTKVDKSISNEPIPVTAMVRPECPLGKGVVMNQLIDCNKTGGKFYRKFHPYPECYSDFVCFIPDDTNMQNSSFCITIDDNVYCSADITNIDSCRFGKPNYDFKQCVKDANKIFSDFSYSTFNPIIASKKTMTIPKITASIINTKPIPISLIKTKPILTSIIKTKPIPISLIKTKPILTSIIKTKPFPISLIKTKPISISIIKTKPVPTSIIKTKPITISIIKTKPVPTSIIKTKPIPTSLIKTKPIPTNIVTNLPISKIRTSITTTASSIKSTPIPVTTTTLCPLGKGVVRSQLLECNKIHGKFYQNFHSYPECYTDFVCFIPQREAAIKPIVTDNYEIRNEPIKTIGTSNVKQNKSSCIIIENVTYCSADITNIESCKKGMSSYNFNSCVKEASKLFPDFHYIEIDNDIPIKTIPIRTIPIRTIPIRTIPIKTIPVITKKTITTSIKTISSPSPISNISKILKTTTSIDKPEPLPTIIQHICPPTGALGLFASQCDRDHGIFYYKEYGYPECTLKYACFSPMEDNNDSRDCILHDGMKYCTISSNIPECQLNTDLYNFKECIEIVNSKLNFRNYGPIISTTKYLSVTTTTSTKPTTF</sequence>
<evidence type="ECO:0000313" key="3">
    <source>
        <dbReference type="Proteomes" id="UP000193920"/>
    </source>
</evidence>
<dbReference type="EMBL" id="MCOG01000005">
    <property type="protein sequence ID" value="ORY84560.1"/>
    <property type="molecule type" value="Genomic_DNA"/>
</dbReference>
<keyword evidence="3" id="KW-1185">Reference proteome</keyword>
<proteinExistence type="predicted"/>
<feature type="chain" id="PRO_5012960260" description="Carbohydrate-binding module family 19 domain-containing protein" evidence="1">
    <location>
        <begin position="20"/>
        <end position="644"/>
    </location>
</feature>
<dbReference type="OrthoDB" id="10615947at2759"/>
<gene>
    <name evidence="2" type="ORF">LY90DRAFT_697139</name>
</gene>
<reference evidence="2 3" key="1">
    <citation type="submission" date="2016-08" db="EMBL/GenBank/DDBJ databases">
        <title>A Parts List for Fungal Cellulosomes Revealed by Comparative Genomics.</title>
        <authorList>
            <consortium name="DOE Joint Genome Institute"/>
            <person name="Haitjema C.H."/>
            <person name="Gilmore S.P."/>
            <person name="Henske J.K."/>
            <person name="Solomon K.V."/>
            <person name="De Groot R."/>
            <person name="Kuo A."/>
            <person name="Mondo S.J."/>
            <person name="Salamov A.A."/>
            <person name="Labutti K."/>
            <person name="Zhao Z."/>
            <person name="Chiniquy J."/>
            <person name="Barry K."/>
            <person name="Brewer H.M."/>
            <person name="Purvine S.O."/>
            <person name="Wright A.T."/>
            <person name="Boxma B."/>
            <person name="Van Alen T."/>
            <person name="Hackstein J.H."/>
            <person name="Baker S.E."/>
            <person name="Grigoriev I.V."/>
            <person name="O'Malley M.A."/>
        </authorList>
    </citation>
    <scope>NUCLEOTIDE SEQUENCE [LARGE SCALE GENOMIC DNA]</scope>
    <source>
        <strain evidence="2 3">G1</strain>
    </source>
</reference>
<evidence type="ECO:0000256" key="1">
    <source>
        <dbReference type="SAM" id="SignalP"/>
    </source>
</evidence>
<protein>
    <recommendedName>
        <fullName evidence="4">Carbohydrate-binding module family 19 domain-containing protein</fullName>
    </recommendedName>
</protein>
<evidence type="ECO:0008006" key="4">
    <source>
        <dbReference type="Google" id="ProtNLM"/>
    </source>
</evidence>
<organism evidence="2 3">
    <name type="scientific">Neocallimastix californiae</name>
    <dbReference type="NCBI Taxonomy" id="1754190"/>
    <lineage>
        <taxon>Eukaryota</taxon>
        <taxon>Fungi</taxon>
        <taxon>Fungi incertae sedis</taxon>
        <taxon>Chytridiomycota</taxon>
        <taxon>Chytridiomycota incertae sedis</taxon>
        <taxon>Neocallimastigomycetes</taxon>
        <taxon>Neocallimastigales</taxon>
        <taxon>Neocallimastigaceae</taxon>
        <taxon>Neocallimastix</taxon>
    </lineage>
</organism>
<evidence type="ECO:0000313" key="2">
    <source>
        <dbReference type="EMBL" id="ORY84560.1"/>
    </source>
</evidence>
<comment type="caution">
    <text evidence="2">The sequence shown here is derived from an EMBL/GenBank/DDBJ whole genome shotgun (WGS) entry which is preliminary data.</text>
</comment>
<name>A0A1Y2FKR4_9FUNG</name>
<keyword evidence="1" id="KW-0732">Signal</keyword>
<dbReference type="AlphaFoldDB" id="A0A1Y2FKR4"/>